<dbReference type="SUPFAM" id="SSF53850">
    <property type="entry name" value="Periplasmic binding protein-like II"/>
    <property type="match status" value="1"/>
</dbReference>
<accession>A0A6J5KPD1</accession>
<dbReference type="PANTHER" id="PTHR35936:SF35">
    <property type="entry name" value="L-CYSTINE-BINDING PROTEIN TCYJ"/>
    <property type="match status" value="1"/>
</dbReference>
<evidence type="ECO:0000313" key="3">
    <source>
        <dbReference type="EMBL" id="CAB4123012.1"/>
    </source>
</evidence>
<gene>
    <name evidence="3" type="ORF">UFOVP29_171</name>
</gene>
<dbReference type="SMART" id="SM00062">
    <property type="entry name" value="PBPb"/>
    <property type="match status" value="1"/>
</dbReference>
<dbReference type="PANTHER" id="PTHR35936">
    <property type="entry name" value="MEMBRANE-BOUND LYTIC MUREIN TRANSGLYCOSYLASE F"/>
    <property type="match status" value="1"/>
</dbReference>
<organism evidence="3">
    <name type="scientific">uncultured Caudovirales phage</name>
    <dbReference type="NCBI Taxonomy" id="2100421"/>
    <lineage>
        <taxon>Viruses</taxon>
        <taxon>Duplodnaviria</taxon>
        <taxon>Heunggongvirae</taxon>
        <taxon>Uroviricota</taxon>
        <taxon>Caudoviricetes</taxon>
        <taxon>Peduoviridae</taxon>
        <taxon>Maltschvirus</taxon>
        <taxon>Maltschvirus maltsch</taxon>
    </lineage>
</organism>
<reference evidence="3" key="1">
    <citation type="submission" date="2020-04" db="EMBL/GenBank/DDBJ databases">
        <authorList>
            <person name="Chiriac C."/>
            <person name="Salcher M."/>
            <person name="Ghai R."/>
            <person name="Kavagutti S V."/>
        </authorList>
    </citation>
    <scope>NUCLEOTIDE SEQUENCE</scope>
</reference>
<name>A0A6J5KPD1_9CAUD</name>
<feature type="domain" description="Solute-binding protein family 3/N-terminal" evidence="2">
    <location>
        <begin position="2"/>
        <end position="224"/>
    </location>
</feature>
<proteinExistence type="predicted"/>
<evidence type="ECO:0000256" key="1">
    <source>
        <dbReference type="ARBA" id="ARBA00022729"/>
    </source>
</evidence>
<protein>
    <submittedName>
        <fullName evidence="3">HisJ ABC-type amino acid transport/signal transduction systems, periplasmic component/domain</fullName>
    </submittedName>
</protein>
<sequence length="232" mass="26063">MTSFDNLPFYGGPADNPQGLDVEIGKKVAAILGVKPVFRRDAPTFQDVVEQVRRGEANVAISKLSITPPRLAMVKFSDPYVKLHQGLLINRLWLSQNDHGRAIADVVRNLDGTIGYIRNTAYETFAKINFPHAKYEPRDSWAQVVQDVNTGRIAVAYRDEFEIKKISLEHPESSITTKAVTLTDSTDYIAAVVDYQSDQLLQIVNFVIRNDFANIDVRKLIDMQRQLSGGKK</sequence>
<keyword evidence="1" id="KW-0732">Signal</keyword>
<dbReference type="EMBL" id="LR796167">
    <property type="protein sequence ID" value="CAB4123012.1"/>
    <property type="molecule type" value="Genomic_DNA"/>
</dbReference>
<dbReference type="Pfam" id="PF00497">
    <property type="entry name" value="SBP_bac_3"/>
    <property type="match status" value="1"/>
</dbReference>
<dbReference type="InterPro" id="IPR001638">
    <property type="entry name" value="Solute-binding_3/MltF_N"/>
</dbReference>
<dbReference type="Gene3D" id="3.40.190.10">
    <property type="entry name" value="Periplasmic binding protein-like II"/>
    <property type="match status" value="2"/>
</dbReference>
<evidence type="ECO:0000259" key="2">
    <source>
        <dbReference type="SMART" id="SM00062"/>
    </source>
</evidence>